<sequence length="527" mass="56372">MAARPCDPSTFASVLPSNAIIEAAVSVANGSSYGEGAPLNIAFPTNPTNLPELCAITVRIPTSSSSRVRFGLFLPTAPKWNNRFLAVGNGAFAGGINWLDMGSGAQYGFASMSTDTGHNSSGADVTWALGNSATKEDFGYRAMHLSVTYSQKMVEAFNGKGWDWSYYSGCSTGGRQGLKEAQLYPDSFDGVLVGAPAWWTSHLQTWTTKVAKDNLPDGSPNRIPPGLFSVIAKEAVRQCDGADGVLDGIISAPEKCQLDLSKIQCGTEGVDASACLTAAQIQTAEKIYGDYITDDGKFAFPGLKVGSENLWGVVLGAPAPNPLGQDYIKYFLLDDASWKWETYNDSLVWRADALDPGHPSATKFDMSSFRDLKGGKNKKIIMYHGLADGLIPTGSSTYFYEQVASAMGSMSGVQDWFRYFLVPGMGHCAGTSVDAPWYIGGGNQAGSLGTGVYSTPGFGDAQHDILLGLMNWVEKGEPVDKVIATTWTKSSDATSGVLRQRPLCAYPKTARLEAGKDEKRAESWTCK</sequence>
<reference evidence="9" key="2">
    <citation type="submission" date="2023-06" db="EMBL/GenBank/DDBJ databases">
        <authorList>
            <consortium name="Lawrence Berkeley National Laboratory"/>
            <person name="Haridas S."/>
            <person name="Hensen N."/>
            <person name="Bonometti L."/>
            <person name="Westerberg I."/>
            <person name="Brannstrom I.O."/>
            <person name="Guillou S."/>
            <person name="Cros-Aarteil S."/>
            <person name="Calhoun S."/>
            <person name="Kuo A."/>
            <person name="Mondo S."/>
            <person name="Pangilinan J."/>
            <person name="Riley R."/>
            <person name="LaButti K."/>
            <person name="Andreopoulos B."/>
            <person name="Lipzen A."/>
            <person name="Chen C."/>
            <person name="Yanf M."/>
            <person name="Daum C."/>
            <person name="Ng V."/>
            <person name="Clum A."/>
            <person name="Steindorff A."/>
            <person name="Ohm R."/>
            <person name="Martin F."/>
            <person name="Silar P."/>
            <person name="Natvig D."/>
            <person name="Lalanne C."/>
            <person name="Gautier V."/>
            <person name="Ament-velasquez S.L."/>
            <person name="Kruys A."/>
            <person name="Hutchinson M.I."/>
            <person name="Powell A.J."/>
            <person name="Barry K."/>
            <person name="Miller A.N."/>
            <person name="Grigoriev I.V."/>
            <person name="Debuchy R."/>
            <person name="Gladieux P."/>
            <person name="Thoren M.H."/>
            <person name="Johannesson H."/>
        </authorList>
    </citation>
    <scope>NUCLEOTIDE SEQUENCE</scope>
    <source>
        <strain evidence="9">CBS 232.78</strain>
    </source>
</reference>
<evidence type="ECO:0000256" key="8">
    <source>
        <dbReference type="RuleBase" id="RU361238"/>
    </source>
</evidence>
<evidence type="ECO:0000256" key="2">
    <source>
        <dbReference type="ARBA" id="ARBA00022487"/>
    </source>
</evidence>
<organism evidence="9 10">
    <name type="scientific">Podospora didyma</name>
    <dbReference type="NCBI Taxonomy" id="330526"/>
    <lineage>
        <taxon>Eukaryota</taxon>
        <taxon>Fungi</taxon>
        <taxon>Dikarya</taxon>
        <taxon>Ascomycota</taxon>
        <taxon>Pezizomycotina</taxon>
        <taxon>Sordariomycetes</taxon>
        <taxon>Sordariomycetidae</taxon>
        <taxon>Sordariales</taxon>
        <taxon>Podosporaceae</taxon>
        <taxon>Podospora</taxon>
    </lineage>
</organism>
<keyword evidence="7" id="KW-1015">Disulfide bond</keyword>
<dbReference type="PANTHER" id="PTHR33938:SF2">
    <property type="entry name" value="CARBOXYLIC ESTER HYDROLASE"/>
    <property type="match status" value="1"/>
</dbReference>
<dbReference type="EMBL" id="JAULSW010000005">
    <property type="protein sequence ID" value="KAK3380831.1"/>
    <property type="molecule type" value="Genomic_DNA"/>
</dbReference>
<dbReference type="Pfam" id="PF07519">
    <property type="entry name" value="Tannase"/>
    <property type="match status" value="1"/>
</dbReference>
<evidence type="ECO:0000313" key="9">
    <source>
        <dbReference type="EMBL" id="KAK3380831.1"/>
    </source>
</evidence>
<name>A0AAE0NG65_9PEZI</name>
<evidence type="ECO:0000256" key="4">
    <source>
        <dbReference type="ARBA" id="ARBA00022729"/>
    </source>
</evidence>
<gene>
    <name evidence="9" type="ORF">B0H63DRAFT_397077</name>
</gene>
<keyword evidence="4" id="KW-0732">Signal</keyword>
<dbReference type="InterPro" id="IPR011118">
    <property type="entry name" value="Tannase/feruloyl_esterase"/>
</dbReference>
<proteinExistence type="inferred from homology"/>
<protein>
    <recommendedName>
        <fullName evidence="8">Carboxylic ester hydrolase</fullName>
        <ecNumber evidence="8">3.1.1.-</ecNumber>
    </recommendedName>
</protein>
<keyword evidence="3" id="KW-0479">Metal-binding</keyword>
<keyword evidence="5 8" id="KW-0378">Hydrolase</keyword>
<dbReference type="EC" id="3.1.1.-" evidence="8"/>
<dbReference type="AlphaFoldDB" id="A0AAE0NG65"/>
<dbReference type="SUPFAM" id="SSF53474">
    <property type="entry name" value="alpha/beta-Hydrolases"/>
    <property type="match status" value="1"/>
</dbReference>
<keyword evidence="2" id="KW-0719">Serine esterase</keyword>
<reference evidence="9" key="1">
    <citation type="journal article" date="2023" name="Mol. Phylogenet. Evol.">
        <title>Genome-scale phylogeny and comparative genomics of the fungal order Sordariales.</title>
        <authorList>
            <person name="Hensen N."/>
            <person name="Bonometti L."/>
            <person name="Westerberg I."/>
            <person name="Brannstrom I.O."/>
            <person name="Guillou S."/>
            <person name="Cros-Aarteil S."/>
            <person name="Calhoun S."/>
            <person name="Haridas S."/>
            <person name="Kuo A."/>
            <person name="Mondo S."/>
            <person name="Pangilinan J."/>
            <person name="Riley R."/>
            <person name="LaButti K."/>
            <person name="Andreopoulos B."/>
            <person name="Lipzen A."/>
            <person name="Chen C."/>
            <person name="Yan M."/>
            <person name="Daum C."/>
            <person name="Ng V."/>
            <person name="Clum A."/>
            <person name="Steindorff A."/>
            <person name="Ohm R.A."/>
            <person name="Martin F."/>
            <person name="Silar P."/>
            <person name="Natvig D.O."/>
            <person name="Lalanne C."/>
            <person name="Gautier V."/>
            <person name="Ament-Velasquez S.L."/>
            <person name="Kruys A."/>
            <person name="Hutchinson M.I."/>
            <person name="Powell A.J."/>
            <person name="Barry K."/>
            <person name="Miller A.N."/>
            <person name="Grigoriev I.V."/>
            <person name="Debuchy R."/>
            <person name="Gladieux P."/>
            <person name="Hiltunen Thoren M."/>
            <person name="Johannesson H."/>
        </authorList>
    </citation>
    <scope>NUCLEOTIDE SEQUENCE</scope>
    <source>
        <strain evidence="9">CBS 232.78</strain>
    </source>
</reference>
<dbReference type="GO" id="GO:0046872">
    <property type="term" value="F:metal ion binding"/>
    <property type="evidence" value="ECO:0007669"/>
    <property type="project" value="UniProtKB-KW"/>
</dbReference>
<accession>A0AAE0NG65</accession>
<evidence type="ECO:0000256" key="6">
    <source>
        <dbReference type="ARBA" id="ARBA00022837"/>
    </source>
</evidence>
<dbReference type="GO" id="GO:0030600">
    <property type="term" value="F:feruloyl esterase activity"/>
    <property type="evidence" value="ECO:0007669"/>
    <property type="project" value="UniProtKB-ARBA"/>
</dbReference>
<keyword evidence="6" id="KW-0106">Calcium</keyword>
<keyword evidence="10" id="KW-1185">Reference proteome</keyword>
<evidence type="ECO:0000256" key="7">
    <source>
        <dbReference type="ARBA" id="ARBA00023157"/>
    </source>
</evidence>
<evidence type="ECO:0000313" key="10">
    <source>
        <dbReference type="Proteomes" id="UP001285441"/>
    </source>
</evidence>
<evidence type="ECO:0000256" key="1">
    <source>
        <dbReference type="ARBA" id="ARBA00006249"/>
    </source>
</evidence>
<comment type="caution">
    <text evidence="9">The sequence shown here is derived from an EMBL/GenBank/DDBJ whole genome shotgun (WGS) entry which is preliminary data.</text>
</comment>
<dbReference type="Proteomes" id="UP001285441">
    <property type="component" value="Unassembled WGS sequence"/>
</dbReference>
<dbReference type="InterPro" id="IPR029058">
    <property type="entry name" value="AB_hydrolase_fold"/>
</dbReference>
<evidence type="ECO:0000256" key="3">
    <source>
        <dbReference type="ARBA" id="ARBA00022723"/>
    </source>
</evidence>
<dbReference type="PANTHER" id="PTHR33938">
    <property type="entry name" value="FERULOYL ESTERASE B-RELATED"/>
    <property type="match status" value="1"/>
</dbReference>
<evidence type="ECO:0000256" key="5">
    <source>
        <dbReference type="ARBA" id="ARBA00022801"/>
    </source>
</evidence>
<comment type="similarity">
    <text evidence="1 8">Belongs to the tannase family.</text>
</comment>